<dbReference type="EC" id="2.7.7.6" evidence="12"/>
<dbReference type="InterPro" id="IPR000722">
    <property type="entry name" value="RNA_pol_asu"/>
</dbReference>
<keyword evidence="9 12" id="KW-0804">Transcription</keyword>
<dbReference type="GO" id="GO:0000428">
    <property type="term" value="C:DNA-directed RNA polymerase complex"/>
    <property type="evidence" value="ECO:0007669"/>
    <property type="project" value="UniProtKB-KW"/>
</dbReference>
<dbReference type="FunFam" id="1.10.150.390:FF:000004">
    <property type="entry name" value="DNA-directed RNA polymerase subunit"/>
    <property type="match status" value="1"/>
</dbReference>
<evidence type="ECO:0000256" key="9">
    <source>
        <dbReference type="ARBA" id="ARBA00023163"/>
    </source>
</evidence>
<comment type="function">
    <text evidence="12">DNA-dependent RNA polymerase catalyzes the transcription of DNA into RNA using the four ribonucleoside triphosphates as substrates.</text>
</comment>
<dbReference type="PANTHER" id="PTHR48446">
    <property type="entry name" value="DNA-DIRECTED RNA POLYMERASE SUBUNIT BETA' N-TERMINAL SECTION"/>
    <property type="match status" value="1"/>
</dbReference>
<comment type="catalytic activity">
    <reaction evidence="11 12">
        <text>RNA(n) + a ribonucleoside 5'-triphosphate = RNA(n+1) + diphosphate</text>
        <dbReference type="Rhea" id="RHEA:21248"/>
        <dbReference type="Rhea" id="RHEA-COMP:14527"/>
        <dbReference type="Rhea" id="RHEA-COMP:17342"/>
        <dbReference type="ChEBI" id="CHEBI:33019"/>
        <dbReference type="ChEBI" id="CHEBI:61557"/>
        <dbReference type="ChEBI" id="CHEBI:140395"/>
        <dbReference type="EC" id="2.7.7.6"/>
    </reaction>
</comment>
<sequence>MEQKKEQAAPLICTKEPYREQNLPRKIQQICFGLQTPQEIVKCGVLQVYERSLYKMPERVPHPNGVLDRRLGVSNKNYVCETCGQKLADCAGHFGYIRLELPVFHIGYFKNTVQILQCICKSCSRVLLPEEERRETLTDALQYNDQLRPHLHRLADDLHPLRVRALFEAIPDTDLDLLDIQGRPEDLIVTHIAVPPVAIRPSVEMDGASNEDDITVKLMQIIDVNNVLRQGLEKGLPIGNLMENWDFLQVQAAMLINSDLPGLPAQFQMPGRPLRGFVQRLKGKQGRFRGNLSGKRVDFSGRTVISPDPNLQIYQVALSVDNDVKAARLVKGRLEKTTLGQVARHIRIVLKPGRAGVGALDGMETGGGGDGGGGGADGGGGTGAYGGGTGAYGGGPRLHGEAVISIRLDMAAIEALQLDVDGHTVKYSILAHPKLKLKDAHVRAVAQDKVLVYPPDASRQGLLFCLENLLGQLPKGEVLGITRFGIAKMKDSVLHTASFEKTSDHLFDAAIHGRVDDVVGVSESIIMGIPMPTGTGLFKIRHNVVGQVGRLFERPLPLLAYGGEGAGGG</sequence>
<evidence type="ECO:0000256" key="6">
    <source>
        <dbReference type="ARBA" id="ARBA00022723"/>
    </source>
</evidence>
<dbReference type="GO" id="GO:0005634">
    <property type="term" value="C:nucleus"/>
    <property type="evidence" value="ECO:0007669"/>
    <property type="project" value="UniProtKB-SubCell"/>
</dbReference>
<dbReference type="GO" id="GO:0006351">
    <property type="term" value="P:DNA-templated transcription"/>
    <property type="evidence" value="ECO:0007669"/>
    <property type="project" value="InterPro"/>
</dbReference>
<evidence type="ECO:0000313" key="14">
    <source>
        <dbReference type="EMBL" id="KXZ56345.1"/>
    </source>
</evidence>
<dbReference type="OrthoDB" id="270392at2759"/>
<evidence type="ECO:0000256" key="7">
    <source>
        <dbReference type="ARBA" id="ARBA00022833"/>
    </source>
</evidence>
<keyword evidence="8" id="KW-0460">Magnesium</keyword>
<evidence type="ECO:0000259" key="13">
    <source>
        <dbReference type="SMART" id="SM00663"/>
    </source>
</evidence>
<keyword evidence="3 12" id="KW-0240">DNA-directed RNA polymerase</keyword>
<dbReference type="FunFam" id="4.10.860.120:FF:000004">
    <property type="entry name" value="DNA-directed RNA polymerase subunit"/>
    <property type="match status" value="1"/>
</dbReference>
<accession>A0A150H2T3</accession>
<dbReference type="GO" id="GO:0046872">
    <property type="term" value="F:metal ion binding"/>
    <property type="evidence" value="ECO:0007669"/>
    <property type="project" value="UniProtKB-KW"/>
</dbReference>
<evidence type="ECO:0000256" key="2">
    <source>
        <dbReference type="ARBA" id="ARBA00007207"/>
    </source>
</evidence>
<reference evidence="15" key="1">
    <citation type="journal article" date="2016" name="Nat. Commun.">
        <title>The Gonium pectorale genome demonstrates co-option of cell cycle regulation during the evolution of multicellularity.</title>
        <authorList>
            <person name="Hanschen E.R."/>
            <person name="Marriage T.N."/>
            <person name="Ferris P.J."/>
            <person name="Hamaji T."/>
            <person name="Toyoda A."/>
            <person name="Fujiyama A."/>
            <person name="Neme R."/>
            <person name="Noguchi H."/>
            <person name="Minakuchi Y."/>
            <person name="Suzuki M."/>
            <person name="Kawai-Toyooka H."/>
            <person name="Smith D.R."/>
            <person name="Sparks H."/>
            <person name="Anderson J."/>
            <person name="Bakaric R."/>
            <person name="Luria V."/>
            <person name="Karger A."/>
            <person name="Kirschner M.W."/>
            <person name="Durand P.M."/>
            <person name="Michod R.E."/>
            <person name="Nozaki H."/>
            <person name="Olson B.J."/>
        </authorList>
    </citation>
    <scope>NUCLEOTIDE SEQUENCE [LARGE SCALE GENOMIC DNA]</scope>
    <source>
        <strain evidence="15">NIES-2863</strain>
    </source>
</reference>
<dbReference type="Pfam" id="PF00623">
    <property type="entry name" value="RNA_pol_Rpb1_2"/>
    <property type="match status" value="1"/>
</dbReference>
<dbReference type="Gene3D" id="2.40.40.20">
    <property type="match status" value="1"/>
</dbReference>
<evidence type="ECO:0000256" key="11">
    <source>
        <dbReference type="ARBA" id="ARBA00048552"/>
    </source>
</evidence>
<dbReference type="PANTHER" id="PTHR48446:SF1">
    <property type="entry name" value="DNA-DIRECTED RNA POLYMERASE SUBUNIT BETA' N-TERMINAL SECTION"/>
    <property type="match status" value="1"/>
</dbReference>
<dbReference type="STRING" id="33097.A0A150H2T3"/>
<organism evidence="14 15">
    <name type="scientific">Gonium pectorale</name>
    <name type="common">Green alga</name>
    <dbReference type="NCBI Taxonomy" id="33097"/>
    <lineage>
        <taxon>Eukaryota</taxon>
        <taxon>Viridiplantae</taxon>
        <taxon>Chlorophyta</taxon>
        <taxon>core chlorophytes</taxon>
        <taxon>Chlorophyceae</taxon>
        <taxon>CS clade</taxon>
        <taxon>Chlamydomonadales</taxon>
        <taxon>Volvocaceae</taxon>
        <taxon>Gonium</taxon>
    </lineage>
</organism>
<keyword evidence="15" id="KW-1185">Reference proteome</keyword>
<evidence type="ECO:0000256" key="1">
    <source>
        <dbReference type="ARBA" id="ARBA00004123"/>
    </source>
</evidence>
<evidence type="ECO:0000256" key="5">
    <source>
        <dbReference type="ARBA" id="ARBA00022695"/>
    </source>
</evidence>
<keyword evidence="10" id="KW-0539">Nucleus</keyword>
<evidence type="ECO:0000256" key="10">
    <source>
        <dbReference type="ARBA" id="ARBA00023242"/>
    </source>
</evidence>
<keyword evidence="6" id="KW-0479">Metal-binding</keyword>
<evidence type="ECO:0000313" key="15">
    <source>
        <dbReference type="Proteomes" id="UP000075714"/>
    </source>
</evidence>
<dbReference type="Proteomes" id="UP000075714">
    <property type="component" value="Unassembled WGS sequence"/>
</dbReference>
<dbReference type="EMBL" id="LSYV01000002">
    <property type="protein sequence ID" value="KXZ56345.1"/>
    <property type="molecule type" value="Genomic_DNA"/>
</dbReference>
<keyword evidence="7" id="KW-0862">Zinc</keyword>
<evidence type="ECO:0000256" key="4">
    <source>
        <dbReference type="ARBA" id="ARBA00022679"/>
    </source>
</evidence>
<keyword evidence="5 12" id="KW-0548">Nucleotidyltransferase</keyword>
<dbReference type="GO" id="GO:0003899">
    <property type="term" value="F:DNA-directed RNA polymerase activity"/>
    <property type="evidence" value="ECO:0007669"/>
    <property type="project" value="UniProtKB-EC"/>
</dbReference>
<evidence type="ECO:0000256" key="3">
    <source>
        <dbReference type="ARBA" id="ARBA00022478"/>
    </source>
</evidence>
<dbReference type="Gene3D" id="1.10.150.390">
    <property type="match status" value="1"/>
</dbReference>
<comment type="subcellular location">
    <subcellularLocation>
        <location evidence="1">Nucleus</location>
    </subcellularLocation>
</comment>
<dbReference type="SUPFAM" id="SSF64484">
    <property type="entry name" value="beta and beta-prime subunits of DNA dependent RNA-polymerase"/>
    <property type="match status" value="2"/>
</dbReference>
<evidence type="ECO:0000256" key="12">
    <source>
        <dbReference type="RuleBase" id="RU004279"/>
    </source>
</evidence>
<comment type="caution">
    <text evidence="14">The sequence shown here is derived from an EMBL/GenBank/DDBJ whole genome shotgun (WGS) entry which is preliminary data.</text>
</comment>
<keyword evidence="4 12" id="KW-0808">Transferase</keyword>
<feature type="domain" description="RNA polymerase N-terminal" evidence="13">
    <location>
        <begin position="185"/>
        <end position="485"/>
    </location>
</feature>
<dbReference type="InterPro" id="IPR015700">
    <property type="entry name" value="RPC1"/>
</dbReference>
<name>A0A150H2T3_GONPE</name>
<dbReference type="Pfam" id="PF04997">
    <property type="entry name" value="RNA_pol_Rpb1_1"/>
    <property type="match status" value="2"/>
</dbReference>
<comment type="similarity">
    <text evidence="2">Belongs to the RNA polymerase beta' chain family. RpoC1 subfamily.</text>
</comment>
<proteinExistence type="inferred from homology"/>
<dbReference type="InterPro" id="IPR044893">
    <property type="entry name" value="RNA_pol_Rpb1_clamp_domain"/>
</dbReference>
<dbReference type="Gene3D" id="4.10.860.120">
    <property type="entry name" value="RNA polymerase II, clamp domain"/>
    <property type="match status" value="1"/>
</dbReference>
<gene>
    <name evidence="14" type="ORF">GPECTOR_1g305</name>
</gene>
<evidence type="ECO:0000256" key="8">
    <source>
        <dbReference type="ARBA" id="ARBA00022842"/>
    </source>
</evidence>
<dbReference type="GO" id="GO:0003677">
    <property type="term" value="F:DNA binding"/>
    <property type="evidence" value="ECO:0007669"/>
    <property type="project" value="InterPro"/>
</dbReference>
<dbReference type="InterPro" id="IPR007080">
    <property type="entry name" value="RNA_pol_Rpb1_1"/>
</dbReference>
<protein>
    <recommendedName>
        <fullName evidence="12">DNA-directed RNA polymerase subunit</fullName>
        <ecNumber evidence="12">2.7.7.6</ecNumber>
    </recommendedName>
</protein>
<dbReference type="InterPro" id="IPR006592">
    <property type="entry name" value="RNA_pol_N"/>
</dbReference>
<dbReference type="SMART" id="SM00663">
    <property type="entry name" value="RPOLA_N"/>
    <property type="match status" value="1"/>
</dbReference>
<dbReference type="AlphaFoldDB" id="A0A150H2T3"/>